<name>A0A9N9MJE1_9CUCU</name>
<dbReference type="InterPro" id="IPR005491">
    <property type="entry name" value="ENT_dom"/>
</dbReference>
<gene>
    <name evidence="5" type="ORF">CEUTPL_LOCUS6568</name>
</gene>
<dbReference type="AlphaFoldDB" id="A0A9N9MJE1"/>
<feature type="region of interest" description="Disordered" evidence="3">
    <location>
        <begin position="121"/>
        <end position="158"/>
    </location>
</feature>
<dbReference type="Proteomes" id="UP001152799">
    <property type="component" value="Chromosome 3"/>
</dbReference>
<accession>A0A9N9MJE1</accession>
<evidence type="ECO:0000313" key="5">
    <source>
        <dbReference type="EMBL" id="CAG9765973.1"/>
    </source>
</evidence>
<protein>
    <recommendedName>
        <fullName evidence="4">ENT domain-containing protein</fullName>
    </recommendedName>
</protein>
<dbReference type="InterPro" id="IPR033482">
    <property type="entry name" value="EMSY"/>
</dbReference>
<feature type="region of interest" description="Disordered" evidence="3">
    <location>
        <begin position="208"/>
        <end position="229"/>
    </location>
</feature>
<keyword evidence="6" id="KW-1185">Reference proteome</keyword>
<dbReference type="Pfam" id="PF03735">
    <property type="entry name" value="ENT"/>
    <property type="match status" value="1"/>
</dbReference>
<dbReference type="PROSITE" id="PS51138">
    <property type="entry name" value="ENT"/>
    <property type="match status" value="1"/>
</dbReference>
<organism evidence="5 6">
    <name type="scientific">Ceutorhynchus assimilis</name>
    <name type="common">cabbage seed weevil</name>
    <dbReference type="NCBI Taxonomy" id="467358"/>
    <lineage>
        <taxon>Eukaryota</taxon>
        <taxon>Metazoa</taxon>
        <taxon>Ecdysozoa</taxon>
        <taxon>Arthropoda</taxon>
        <taxon>Hexapoda</taxon>
        <taxon>Insecta</taxon>
        <taxon>Pterygota</taxon>
        <taxon>Neoptera</taxon>
        <taxon>Endopterygota</taxon>
        <taxon>Coleoptera</taxon>
        <taxon>Polyphaga</taxon>
        <taxon>Cucujiformia</taxon>
        <taxon>Curculionidae</taxon>
        <taxon>Ceutorhynchinae</taxon>
        <taxon>Ceutorhynchus</taxon>
    </lineage>
</organism>
<comment type="subcellular location">
    <subcellularLocation>
        <location evidence="1">Nucleus</location>
    </subcellularLocation>
</comment>
<keyword evidence="2" id="KW-0539">Nucleus</keyword>
<sequence length="600" mass="67936">MWPRLLDMTREESVESLRNLELQTYSSLVSVLRAQGSLNNDKRRVLKETGILLNISKERHKTEVRKAVNDETLHTIAYHMNGQINSIEDWAIEGRRFVPSLPRIPSESVYVGLADELSELTSLDNNELPPPSDTRRTQASPQISPVSSPVPTHSEECTENSMFRIPEVPREEQPKRKRHHSIGENSTLAQHLLGTKSLSKIQQIYRQSSNTVEPEISETSPSSATENVDKTNIQQPSATTPKINIIENITIPSCKNSLQDRTSFSVFSPNDIHVPVTVYHQNSIVHQPEQFLSSDYQASAMHHKPFIGTCDIQNMPVMLDNELPYSENSFLFNENSIVGENQVVSLLPYSENDTHHDQHNFEPHNNIDVVAEVVAEPEQQTLNAPPQVIIPKQLNKKVIVQNLPTNSILQKTLSVSRNKLTKLNMENFKFLPNSNIKLASKPKMLTLKSNMSKKIIPLSHLQMLQNSKGSLKMVTPSYFSDRTINFNNCNKIIRGNNGVQQQEMNGAVVGNGNNVTKMEIENDVRISSVEELDSNDSMETLSTASNEMEEVNFIEDLTITPDDEINVNDCEFLKTYEEYHNETSEVLEDFEIIQPEEFLN</sequence>
<evidence type="ECO:0000256" key="2">
    <source>
        <dbReference type="ARBA" id="ARBA00023242"/>
    </source>
</evidence>
<dbReference type="EMBL" id="OU892279">
    <property type="protein sequence ID" value="CAG9765973.1"/>
    <property type="molecule type" value="Genomic_DNA"/>
</dbReference>
<feature type="domain" description="ENT" evidence="4">
    <location>
        <begin position="13"/>
        <end position="98"/>
    </location>
</feature>
<dbReference type="Gene3D" id="1.10.1240.40">
    <property type="entry name" value="ENT domain"/>
    <property type="match status" value="1"/>
</dbReference>
<proteinExistence type="predicted"/>
<evidence type="ECO:0000259" key="4">
    <source>
        <dbReference type="PROSITE" id="PS51138"/>
    </source>
</evidence>
<dbReference type="GO" id="GO:0006355">
    <property type="term" value="P:regulation of DNA-templated transcription"/>
    <property type="evidence" value="ECO:0007669"/>
    <property type="project" value="InterPro"/>
</dbReference>
<evidence type="ECO:0000313" key="6">
    <source>
        <dbReference type="Proteomes" id="UP001152799"/>
    </source>
</evidence>
<dbReference type="PANTHER" id="PTHR16500:SF3">
    <property type="entry name" value="BRCA2-INTERACTING TRANSCRIPTIONAL REPRESSOR EMSY"/>
    <property type="match status" value="1"/>
</dbReference>
<dbReference type="SUPFAM" id="SSF158639">
    <property type="entry name" value="ENT-like"/>
    <property type="match status" value="1"/>
</dbReference>
<dbReference type="InterPro" id="IPR036142">
    <property type="entry name" value="ENT_dom-like_sf"/>
</dbReference>
<dbReference type="PANTHER" id="PTHR16500">
    <property type="entry name" value="BRCA2-INTERACTING TRANSCRIPTIONAL REPRESSOR EMSY"/>
    <property type="match status" value="1"/>
</dbReference>
<dbReference type="OrthoDB" id="10035579at2759"/>
<dbReference type="GO" id="GO:0005654">
    <property type="term" value="C:nucleoplasm"/>
    <property type="evidence" value="ECO:0007669"/>
    <property type="project" value="TreeGrafter"/>
</dbReference>
<dbReference type="SMART" id="SM01191">
    <property type="entry name" value="ENT"/>
    <property type="match status" value="1"/>
</dbReference>
<evidence type="ECO:0000256" key="1">
    <source>
        <dbReference type="ARBA" id="ARBA00004123"/>
    </source>
</evidence>
<reference evidence="5" key="1">
    <citation type="submission" date="2022-01" db="EMBL/GenBank/DDBJ databases">
        <authorList>
            <person name="King R."/>
        </authorList>
    </citation>
    <scope>NUCLEOTIDE SEQUENCE</scope>
</reference>
<evidence type="ECO:0000256" key="3">
    <source>
        <dbReference type="SAM" id="MobiDB-lite"/>
    </source>
</evidence>
<feature type="compositionally biased region" description="Low complexity" evidence="3">
    <location>
        <begin position="140"/>
        <end position="151"/>
    </location>
</feature>